<evidence type="ECO:0000313" key="3">
    <source>
        <dbReference type="Proteomes" id="UP001058974"/>
    </source>
</evidence>
<dbReference type="Gramene" id="Psat07G0494300-T1">
    <property type="protein sequence ID" value="KAI5389470.1"/>
    <property type="gene ID" value="KIW84_074943"/>
</dbReference>
<dbReference type="Proteomes" id="UP001058974">
    <property type="component" value="Chromosome 7"/>
</dbReference>
<organism evidence="1 3">
    <name type="scientific">Pisum sativum</name>
    <name type="common">Garden pea</name>
    <name type="synonym">Lathyrus oleraceus</name>
    <dbReference type="NCBI Taxonomy" id="3888"/>
    <lineage>
        <taxon>Eukaryota</taxon>
        <taxon>Viridiplantae</taxon>
        <taxon>Streptophyta</taxon>
        <taxon>Embryophyta</taxon>
        <taxon>Tracheophyta</taxon>
        <taxon>Spermatophyta</taxon>
        <taxon>Magnoliopsida</taxon>
        <taxon>eudicotyledons</taxon>
        <taxon>Gunneridae</taxon>
        <taxon>Pentapetalae</taxon>
        <taxon>rosids</taxon>
        <taxon>fabids</taxon>
        <taxon>Fabales</taxon>
        <taxon>Fabaceae</taxon>
        <taxon>Papilionoideae</taxon>
        <taxon>50 kb inversion clade</taxon>
        <taxon>NPAAA clade</taxon>
        <taxon>Hologalegina</taxon>
        <taxon>IRL clade</taxon>
        <taxon>Fabeae</taxon>
        <taxon>Lathyrus</taxon>
    </lineage>
</organism>
<name>A0A9D4VVE1_PEA</name>
<keyword evidence="3" id="KW-1185">Reference proteome</keyword>
<reference evidence="1 3" key="1">
    <citation type="journal article" date="2022" name="Nat. Genet.">
        <title>Improved pea reference genome and pan-genome highlight genomic features and evolutionary characteristics.</title>
        <authorList>
            <person name="Yang T."/>
            <person name="Liu R."/>
            <person name="Luo Y."/>
            <person name="Hu S."/>
            <person name="Wang D."/>
            <person name="Wang C."/>
            <person name="Pandey M.K."/>
            <person name="Ge S."/>
            <person name="Xu Q."/>
            <person name="Li N."/>
            <person name="Li G."/>
            <person name="Huang Y."/>
            <person name="Saxena R.K."/>
            <person name="Ji Y."/>
            <person name="Li M."/>
            <person name="Yan X."/>
            <person name="He Y."/>
            <person name="Liu Y."/>
            <person name="Wang X."/>
            <person name="Xiang C."/>
            <person name="Varshney R.K."/>
            <person name="Ding H."/>
            <person name="Gao S."/>
            <person name="Zong X."/>
        </authorList>
    </citation>
    <scope>NUCLEOTIDE SEQUENCE [LARGE SCALE GENOMIC DNA]</scope>
    <source>
        <strain evidence="1 3">cv. Zhongwan 6</strain>
    </source>
</reference>
<evidence type="ECO:0000313" key="1">
    <source>
        <dbReference type="EMBL" id="KAI5389470.1"/>
    </source>
</evidence>
<dbReference type="EMBL" id="JAMSHJ010000007">
    <property type="protein sequence ID" value="KAI5389470.1"/>
    <property type="molecule type" value="Genomic_DNA"/>
</dbReference>
<dbReference type="AlphaFoldDB" id="A0A9D4VVE1"/>
<accession>A0A9D4VVE1</accession>
<comment type="caution">
    <text evidence="1">The sequence shown here is derived from an EMBL/GenBank/DDBJ whole genome shotgun (WGS) entry which is preliminary data.</text>
</comment>
<proteinExistence type="predicted"/>
<sequence>MRCSSLHASRLASLSELLTAHKTEIIRATGVGAAMVKFMYGCTAIVTGLVVDMVEGLSFIDVSKVLGYVLIARPEFMLEHDIGKILEETLSSHADARLKIPALQNMFEYLLDAVAAGAGDTNICGVSTCSCCGIGGCKRHKLAGTDVFKVRLLPVCRLFEGQWLDSFMLQNRLNPLEVLLLFGSSYICFARQRMMPLY</sequence>
<protein>
    <submittedName>
        <fullName evidence="1">Uncharacterized protein</fullName>
    </submittedName>
</protein>
<gene>
    <name evidence="1" type="ORF">KIW84_074943</name>
    <name evidence="2" type="ORF">KIW84_074945</name>
</gene>
<dbReference type="EMBL" id="JAMSHJ010000007">
    <property type="protein sequence ID" value="KAI5389472.1"/>
    <property type="molecule type" value="Genomic_DNA"/>
</dbReference>
<dbReference type="Gramene" id="Psat07G0494500-T1">
    <property type="protein sequence ID" value="KAI5389472.1"/>
    <property type="gene ID" value="KIW84_074945"/>
</dbReference>
<evidence type="ECO:0000313" key="2">
    <source>
        <dbReference type="EMBL" id="KAI5389472.1"/>
    </source>
</evidence>